<evidence type="ECO:0000259" key="1">
    <source>
        <dbReference type="Pfam" id="PF00754"/>
    </source>
</evidence>
<dbReference type="Proteomes" id="UP000037977">
    <property type="component" value="Unassembled WGS sequence"/>
</dbReference>
<sequence>MATKKILIQYQNRLYSSKIINIINHTKMTSNTTPAPLKISASSTNTGNSNYQPWKVFNGTNAGGVIDSWLSGNVTTGWIQIDYGVKKIANRVAISAQITSAWSTILNAPKDFNILGSNNDVNFEIIGQYRNQINWSSGETRNYNISKPNFYRYYRIQILSVNGAGQMSLSEVLFSYTYPEVTEISFLNTGKLNSNNFIKYGVNLNEYTLNVLFSHKKYILQDTISENEEGLWETQLGRKPLSISFS</sequence>
<dbReference type="InterPro" id="IPR008979">
    <property type="entry name" value="Galactose-bd-like_sf"/>
</dbReference>
<name>A0A0N0CWK4_9BACI</name>
<dbReference type="OrthoDB" id="2738515at2"/>
<dbReference type="Pfam" id="PF00754">
    <property type="entry name" value="F5_F8_type_C"/>
    <property type="match status" value="1"/>
</dbReference>
<dbReference type="RefSeq" id="WP_053994258.1">
    <property type="nucleotide sequence ID" value="NZ_CP065643.1"/>
</dbReference>
<dbReference type="SUPFAM" id="SSF49785">
    <property type="entry name" value="Galactose-binding domain-like"/>
    <property type="match status" value="1"/>
</dbReference>
<keyword evidence="3" id="KW-1185">Reference proteome</keyword>
<gene>
    <name evidence="2" type="ORF">ADM90_06810</name>
</gene>
<accession>A0A0N0CWK4</accession>
<dbReference type="PATRIC" id="fig|33935.3.peg.803"/>
<organism evidence="2 3">
    <name type="scientific">Lysinibacillus macroides</name>
    <dbReference type="NCBI Taxonomy" id="33935"/>
    <lineage>
        <taxon>Bacteria</taxon>
        <taxon>Bacillati</taxon>
        <taxon>Bacillota</taxon>
        <taxon>Bacilli</taxon>
        <taxon>Bacillales</taxon>
        <taxon>Bacillaceae</taxon>
        <taxon>Lysinibacillus</taxon>
    </lineage>
</organism>
<dbReference type="InterPro" id="IPR000421">
    <property type="entry name" value="FA58C"/>
</dbReference>
<dbReference type="STRING" id="33935.ADM90_06810"/>
<reference evidence="2 3" key="1">
    <citation type="submission" date="2015-07" db="EMBL/GenBank/DDBJ databases">
        <title>Genome sequencing project for genomic taxonomy and phylogenomics of Bacillus-like bacteria.</title>
        <authorList>
            <person name="Liu B."/>
            <person name="Wang J."/>
            <person name="Zhu Y."/>
            <person name="Liu G."/>
            <person name="Chen Q."/>
            <person name="Chen Z."/>
            <person name="Che J."/>
            <person name="Ge C."/>
            <person name="Shi H."/>
            <person name="Pan Z."/>
            <person name="Liu X."/>
        </authorList>
    </citation>
    <scope>NUCLEOTIDE SEQUENCE [LARGE SCALE GENOMIC DNA]</scope>
    <source>
        <strain evidence="2 3">DSM 54</strain>
    </source>
</reference>
<protein>
    <recommendedName>
        <fullName evidence="1">F5/8 type C domain-containing protein</fullName>
    </recommendedName>
</protein>
<dbReference type="Gene3D" id="2.60.120.260">
    <property type="entry name" value="Galactose-binding domain-like"/>
    <property type="match status" value="1"/>
</dbReference>
<proteinExistence type="predicted"/>
<feature type="domain" description="F5/8 type C" evidence="1">
    <location>
        <begin position="39"/>
        <end position="168"/>
    </location>
</feature>
<evidence type="ECO:0000313" key="2">
    <source>
        <dbReference type="EMBL" id="KOY83014.1"/>
    </source>
</evidence>
<evidence type="ECO:0000313" key="3">
    <source>
        <dbReference type="Proteomes" id="UP000037977"/>
    </source>
</evidence>
<comment type="caution">
    <text evidence="2">The sequence shown here is derived from an EMBL/GenBank/DDBJ whole genome shotgun (WGS) entry which is preliminary data.</text>
</comment>
<dbReference type="AlphaFoldDB" id="A0A0N0CWK4"/>
<dbReference type="EMBL" id="LGCI01000005">
    <property type="protein sequence ID" value="KOY83014.1"/>
    <property type="molecule type" value="Genomic_DNA"/>
</dbReference>